<reference evidence="11" key="1">
    <citation type="submission" date="2021-10" db="EMBL/GenBank/DDBJ databases">
        <title>Anaerobic single-cell dispensing facilitates the cultivation of human gut bacteria.</title>
        <authorList>
            <person name="Afrizal A."/>
        </authorList>
    </citation>
    <scope>NUCLEOTIDE SEQUENCE</scope>
    <source>
        <strain evidence="11">CLA-AA-H204</strain>
    </source>
</reference>
<accession>A0AAW4WE18</accession>
<dbReference type="NCBIfam" id="TIGR04226">
    <property type="entry name" value="RrgB_K2N_iso_D2"/>
    <property type="match status" value="1"/>
</dbReference>
<dbReference type="Gene3D" id="2.60.40.10">
    <property type="entry name" value="Immunoglobulins"/>
    <property type="match status" value="1"/>
</dbReference>
<evidence type="ECO:0000256" key="7">
    <source>
        <dbReference type="SAM" id="SignalP"/>
    </source>
</evidence>
<evidence type="ECO:0000259" key="8">
    <source>
        <dbReference type="Pfam" id="PF00746"/>
    </source>
</evidence>
<feature type="domain" description="SpaA-like prealbumin fold" evidence="10">
    <location>
        <begin position="325"/>
        <end position="402"/>
    </location>
</feature>
<dbReference type="Gene3D" id="2.60.40.740">
    <property type="match status" value="1"/>
</dbReference>
<evidence type="ECO:0000313" key="12">
    <source>
        <dbReference type="Proteomes" id="UP001198893"/>
    </source>
</evidence>
<dbReference type="Proteomes" id="UP001198893">
    <property type="component" value="Unassembled WGS sequence"/>
</dbReference>
<feature type="chain" id="PRO_5043610579" evidence="7">
    <location>
        <begin position="27"/>
        <end position="488"/>
    </location>
</feature>
<evidence type="ECO:0000259" key="9">
    <source>
        <dbReference type="Pfam" id="PF16569"/>
    </source>
</evidence>
<dbReference type="InterPro" id="IPR019931">
    <property type="entry name" value="LPXTG_anchor"/>
</dbReference>
<name>A0AAW4WE18_9FIRM</name>
<keyword evidence="1" id="KW-0134">Cell wall</keyword>
<evidence type="ECO:0000256" key="4">
    <source>
        <dbReference type="ARBA" id="ARBA00023088"/>
    </source>
</evidence>
<feature type="region of interest" description="Disordered" evidence="5">
    <location>
        <begin position="154"/>
        <end position="178"/>
    </location>
</feature>
<feature type="domain" description="Gram-positive pilin backbone subunit 2 Cna-B-like" evidence="9">
    <location>
        <begin position="188"/>
        <end position="305"/>
    </location>
</feature>
<organism evidence="11 12">
    <name type="scientific">Roseburia amylophila</name>
    <dbReference type="NCBI Taxonomy" id="2981794"/>
    <lineage>
        <taxon>Bacteria</taxon>
        <taxon>Bacillati</taxon>
        <taxon>Bacillota</taxon>
        <taxon>Clostridia</taxon>
        <taxon>Lachnospirales</taxon>
        <taxon>Lachnospiraceae</taxon>
        <taxon>Roseburia</taxon>
    </lineage>
</organism>
<gene>
    <name evidence="11" type="ORF">LKD47_00025</name>
</gene>
<dbReference type="EMBL" id="JAJEQW010000001">
    <property type="protein sequence ID" value="MCC2240687.1"/>
    <property type="molecule type" value="Genomic_DNA"/>
</dbReference>
<keyword evidence="3 7" id="KW-0732">Signal</keyword>
<evidence type="ECO:0000313" key="11">
    <source>
        <dbReference type="EMBL" id="MCC2240687.1"/>
    </source>
</evidence>
<dbReference type="Pfam" id="PF16569">
    <property type="entry name" value="GramPos_pilinBB"/>
    <property type="match status" value="1"/>
</dbReference>
<dbReference type="AlphaFoldDB" id="A0AAW4WE18"/>
<dbReference type="InterPro" id="IPR013783">
    <property type="entry name" value="Ig-like_fold"/>
</dbReference>
<evidence type="ECO:0000256" key="3">
    <source>
        <dbReference type="ARBA" id="ARBA00022729"/>
    </source>
</evidence>
<feature type="signal peptide" evidence="7">
    <location>
        <begin position="1"/>
        <end position="26"/>
    </location>
</feature>
<evidence type="ECO:0000256" key="5">
    <source>
        <dbReference type="SAM" id="MobiDB-lite"/>
    </source>
</evidence>
<proteinExistence type="predicted"/>
<dbReference type="RefSeq" id="WP_227709326.1">
    <property type="nucleotide sequence ID" value="NZ_JAJEQW010000001.1"/>
</dbReference>
<dbReference type="NCBIfam" id="TIGR01167">
    <property type="entry name" value="LPXTG_anchor"/>
    <property type="match status" value="1"/>
</dbReference>
<feature type="transmembrane region" description="Helical" evidence="6">
    <location>
        <begin position="463"/>
        <end position="481"/>
    </location>
</feature>
<dbReference type="InterPro" id="IPR032334">
    <property type="entry name" value="GramPos_pilinBB"/>
</dbReference>
<evidence type="ECO:0000259" key="10">
    <source>
        <dbReference type="Pfam" id="PF17802"/>
    </source>
</evidence>
<dbReference type="InterPro" id="IPR041033">
    <property type="entry name" value="SpaA_PFL_dom_1"/>
</dbReference>
<feature type="domain" description="Gram-positive cocci surface proteins LPxTG" evidence="8">
    <location>
        <begin position="451"/>
        <end position="486"/>
    </location>
</feature>
<evidence type="ECO:0000256" key="2">
    <source>
        <dbReference type="ARBA" id="ARBA00022525"/>
    </source>
</evidence>
<sequence>MKKLKKLFAAMVAMVMAFAMGVTVYAADITITNGAAGSEYAAYRLLNATDGGEGKFAYTLNDKYAAALKEVTGKTEDKDVINYISGLDADGIRAFADAVFAKIKTLEPEAKTSDDKFSGVDQGYYLIAETKTGDEGDTYSLVMLDTAGNDSVTVTTKEDRPELEKKVKEKNDSTGAESDWQDAADYDIGDNVPFQLTGTVDAKYDKYGSYYYAFHDTMSDGLTFNADSVTVTVDGTAVTTGYEVVTEDLDDGCTFEVRFADLKNIKAVKAGSKVVVNYTAKLNENAVIGEGGNTNVSKLEYSNNPYGDGTGVTPEDKVIVFTYNLIANKVDGNNAPLEGAGFTLYKLDSTTGDYVAVGNEITGVTTFYFKGVDAGQYKLVETTVPAGYNKADDLVFSVEATYDTTSDNPELKTLVVKDASGKVVSEGTEAIFTATLRTGAVSTDVQNLSGTELPATGGIGTKIFYTVGAIIMIVAAVLLITRKRTAKN</sequence>
<feature type="compositionally biased region" description="Basic and acidic residues" evidence="5">
    <location>
        <begin position="156"/>
        <end position="172"/>
    </location>
</feature>
<keyword evidence="4" id="KW-0572">Peptidoglycan-anchor</keyword>
<keyword evidence="6" id="KW-0472">Membrane</keyword>
<dbReference type="Pfam" id="PF17802">
    <property type="entry name" value="SpaA"/>
    <property type="match status" value="1"/>
</dbReference>
<evidence type="ECO:0000256" key="6">
    <source>
        <dbReference type="SAM" id="Phobius"/>
    </source>
</evidence>
<protein>
    <submittedName>
        <fullName evidence="11">Isopeptide-forming domain-containing fimbrial protein</fullName>
    </submittedName>
</protein>
<keyword evidence="6" id="KW-1133">Transmembrane helix</keyword>
<evidence type="ECO:0000256" key="1">
    <source>
        <dbReference type="ARBA" id="ARBA00022512"/>
    </source>
</evidence>
<dbReference type="InterPro" id="IPR026466">
    <property type="entry name" value="Fim_isopep_form_D2_dom"/>
</dbReference>
<dbReference type="Pfam" id="PF00746">
    <property type="entry name" value="Gram_pos_anchor"/>
    <property type="match status" value="1"/>
</dbReference>
<keyword evidence="6" id="KW-0812">Transmembrane</keyword>
<keyword evidence="2" id="KW-0964">Secreted</keyword>
<comment type="caution">
    <text evidence="11">The sequence shown here is derived from an EMBL/GenBank/DDBJ whole genome shotgun (WGS) entry which is preliminary data.</text>
</comment>